<proteinExistence type="predicted"/>
<reference evidence="1" key="2">
    <citation type="submission" date="2023-01" db="EMBL/GenBank/DDBJ databases">
        <authorList>
            <person name="Rosani U."/>
            <person name="Delmont T.O."/>
            <person name="Gaia M."/>
            <person name="Krupovic M."/>
        </authorList>
    </citation>
    <scope>NUCLEOTIDE SEQUENCE</scope>
    <source>
        <strain evidence="1">MalacoHV2/Med/2018 153</strain>
    </source>
</reference>
<sequence>MDDLYNAMCDVVKSITKKNKRKLDNDLDHLHKYSELKRKFDQLTYDTNINGTTGSASGNIDISIKDSESTEEAVINNEEAINLDITESQTIDYLESVSTERILRCLKERIENNKELAVALNDSLVDYNTWDDDNPLGFMSEHEKQIQLKYPIVNYCLGVAVLINNKIEELIKKERQSKDKIDIRFEIVVSKWVSDFFKKFTTKPYSSLSIELNDVYYISDNITHTSTNRIEIEQFLKSGKTTKQTKKHEASKDTFSYTPDLIYHLSKYASLFTLTAFNPINEVKHILKPAIYTDMQLLIHFAMMYYSNKISPRKDMYENFLENEHKYVTGKTHKILIDAMNSVIPQLVEHRKSYLFDCSHSNPQELILKSRTGDVKFDDKNMEVPKNVFETLISFLADNPLIYTNKLAQFYATNNDTTIGTFSRIKDSPIGRLMNFDFITNLQIQAIMGKKKKYVSWENQCIDMLDTEEILNELNQIKWIFGQILLAASVFDILKRKDQLDYPISTILSNVMTCTENNEVQYGCTFDILPGLFYVHLLNKDYEDNALMTPTLQLFQYYSLNVPKMRKSSIVDVVPGYIPSIIKRKSINKIHALNLVKTIKNKYKCIRFMNPDIISSLILNFKNYITSGVALLLNSFNTYNISIDNINDENLCISTPNKNDFVLNKLQNQKDISIYFKCPLLYGLNMYHIITEKPNYDYQYLHQQQSDFYEQSLKHTQSDDNQN</sequence>
<protein>
    <submittedName>
        <fullName evidence="1">ORF21</fullName>
    </submittedName>
</protein>
<dbReference type="EMBL" id="BK063060">
    <property type="protein sequence ID" value="DBA11561.1"/>
    <property type="molecule type" value="Genomic_DNA"/>
</dbReference>
<accession>A0AA48P8W0</accession>
<evidence type="ECO:0000313" key="1">
    <source>
        <dbReference type="EMBL" id="DBA11561.1"/>
    </source>
</evidence>
<name>A0AA48P8W0_9VIRU</name>
<reference evidence="1" key="1">
    <citation type="journal article" date="2023" name="Front. Mar. Sci.">
        <title>Tracing the invertebrate herpesviruses in the global sequence datasets.</title>
        <authorList>
            <person name="Rosani U."/>
            <person name="Gaia M."/>
            <person name="Delmont T.O."/>
            <person name="Krupovic M."/>
        </authorList>
    </citation>
    <scope>NUCLEOTIDE SEQUENCE</scope>
    <source>
        <strain evidence="1">MalacoHV2/Med/2018 153</strain>
    </source>
</reference>
<organism evidence="1">
    <name type="scientific">Malaco herpesvirus 2</name>
    <dbReference type="NCBI Taxonomy" id="3031798"/>
    <lineage>
        <taxon>Viruses</taxon>
        <taxon>Duplodnaviria</taxon>
        <taxon>Heunggongvirae</taxon>
        <taxon>Peploviricota</taxon>
        <taxon>Herviviricetes</taxon>
        <taxon>Herpesvirales</taxon>
        <taxon>Malacoherpesviridae</taxon>
    </lineage>
</organism>